<dbReference type="InterPro" id="IPR009057">
    <property type="entry name" value="Homeodomain-like_sf"/>
</dbReference>
<evidence type="ECO:0000256" key="2">
    <source>
        <dbReference type="ARBA" id="ARBA00023125"/>
    </source>
</evidence>
<dbReference type="PRINTS" id="PR00032">
    <property type="entry name" value="HTHARAC"/>
</dbReference>
<proteinExistence type="predicted"/>
<dbReference type="InterPro" id="IPR020449">
    <property type="entry name" value="Tscrpt_reg_AraC-type_HTH"/>
</dbReference>
<dbReference type="InterPro" id="IPR035418">
    <property type="entry name" value="AraC-bd_2"/>
</dbReference>
<dbReference type="GO" id="GO:0003700">
    <property type="term" value="F:DNA-binding transcription factor activity"/>
    <property type="evidence" value="ECO:0007669"/>
    <property type="project" value="InterPro"/>
</dbReference>
<dbReference type="Pfam" id="PF14525">
    <property type="entry name" value="AraC_binding_2"/>
    <property type="match status" value="1"/>
</dbReference>
<organism evidence="5 6">
    <name type="scientific">Nonomuraea rubra</name>
    <dbReference type="NCBI Taxonomy" id="46180"/>
    <lineage>
        <taxon>Bacteria</taxon>
        <taxon>Bacillati</taxon>
        <taxon>Actinomycetota</taxon>
        <taxon>Actinomycetes</taxon>
        <taxon>Streptosporangiales</taxon>
        <taxon>Streptosporangiaceae</taxon>
        <taxon>Nonomuraea</taxon>
    </lineage>
</organism>
<evidence type="ECO:0000256" key="1">
    <source>
        <dbReference type="ARBA" id="ARBA00023015"/>
    </source>
</evidence>
<dbReference type="SUPFAM" id="SSF46689">
    <property type="entry name" value="Homeodomain-like"/>
    <property type="match status" value="1"/>
</dbReference>
<evidence type="ECO:0000259" key="4">
    <source>
        <dbReference type="PROSITE" id="PS01124"/>
    </source>
</evidence>
<dbReference type="InterPro" id="IPR050204">
    <property type="entry name" value="AraC_XylS_family_regulators"/>
</dbReference>
<evidence type="ECO:0000313" key="5">
    <source>
        <dbReference type="EMBL" id="MBB6546993.1"/>
    </source>
</evidence>
<dbReference type="Pfam" id="PF12833">
    <property type="entry name" value="HTH_18"/>
    <property type="match status" value="1"/>
</dbReference>
<keyword evidence="6" id="KW-1185">Reference proteome</keyword>
<dbReference type="Gene3D" id="1.10.10.60">
    <property type="entry name" value="Homeodomain-like"/>
    <property type="match status" value="1"/>
</dbReference>
<dbReference type="InterPro" id="IPR018062">
    <property type="entry name" value="HTH_AraC-typ_CS"/>
</dbReference>
<dbReference type="SMART" id="SM00342">
    <property type="entry name" value="HTH_ARAC"/>
    <property type="match status" value="1"/>
</dbReference>
<dbReference type="PROSITE" id="PS01124">
    <property type="entry name" value="HTH_ARAC_FAMILY_2"/>
    <property type="match status" value="1"/>
</dbReference>
<sequence>MIENDPNATLTLAAPCWGLSCGADGSSACANPQGEVCAVERDVLLGALRLGVRRFPPLRVRAALRPSQTLDPGDHYHLLVPLQGKIRLVWDGRHTLAGVGQVFVHDVTRLQEADFGAGDSTFRTATVAVPRSLLSVDPGQAELALGRRLAEDGVGGLLAGFVAHLTDSLDACGPSDAPRLGMALLELVNAAFAHLGGSAARTAPSPRHALTLQIQAFIQRHLSETGLNPRQVAAAHHISVSYLHRLFHKQGYTVSGWIRSQRLIRTRCDLVDPALRDAPVHVIAARWGFSDPAVFSRAFRAAYGIAPSAFRNGPR</sequence>
<dbReference type="Proteomes" id="UP000565579">
    <property type="component" value="Unassembled WGS sequence"/>
</dbReference>
<dbReference type="PROSITE" id="PS00041">
    <property type="entry name" value="HTH_ARAC_FAMILY_1"/>
    <property type="match status" value="1"/>
</dbReference>
<dbReference type="RefSeq" id="WP_185101715.1">
    <property type="nucleotide sequence ID" value="NZ_BAAAXY010000181.1"/>
</dbReference>
<dbReference type="InterPro" id="IPR018060">
    <property type="entry name" value="HTH_AraC"/>
</dbReference>
<dbReference type="EMBL" id="JACHMI010000001">
    <property type="protein sequence ID" value="MBB6546993.1"/>
    <property type="molecule type" value="Genomic_DNA"/>
</dbReference>
<gene>
    <name evidence="5" type="ORF">HD593_001788</name>
</gene>
<keyword evidence="2 5" id="KW-0238">DNA-binding</keyword>
<keyword evidence="1" id="KW-0805">Transcription regulation</keyword>
<reference evidence="5 6" key="1">
    <citation type="submission" date="2020-08" db="EMBL/GenBank/DDBJ databases">
        <title>Sequencing the genomes of 1000 actinobacteria strains.</title>
        <authorList>
            <person name="Klenk H.-P."/>
        </authorList>
    </citation>
    <scope>NUCLEOTIDE SEQUENCE [LARGE SCALE GENOMIC DNA]</scope>
    <source>
        <strain evidence="5 6">DSM 43768</strain>
    </source>
</reference>
<accession>A0A7X0NNZ5</accession>
<feature type="domain" description="HTH araC/xylS-type" evidence="4">
    <location>
        <begin position="212"/>
        <end position="313"/>
    </location>
</feature>
<keyword evidence="3" id="KW-0804">Transcription</keyword>
<evidence type="ECO:0000256" key="3">
    <source>
        <dbReference type="ARBA" id="ARBA00023163"/>
    </source>
</evidence>
<dbReference type="PANTHER" id="PTHR46796">
    <property type="entry name" value="HTH-TYPE TRANSCRIPTIONAL ACTIVATOR RHAS-RELATED"/>
    <property type="match status" value="1"/>
</dbReference>
<comment type="caution">
    <text evidence="5">The sequence shown here is derived from an EMBL/GenBank/DDBJ whole genome shotgun (WGS) entry which is preliminary data.</text>
</comment>
<evidence type="ECO:0000313" key="6">
    <source>
        <dbReference type="Proteomes" id="UP000565579"/>
    </source>
</evidence>
<dbReference type="AlphaFoldDB" id="A0A7X0NNZ5"/>
<dbReference type="GO" id="GO:0043565">
    <property type="term" value="F:sequence-specific DNA binding"/>
    <property type="evidence" value="ECO:0007669"/>
    <property type="project" value="InterPro"/>
</dbReference>
<name>A0A7X0NNZ5_9ACTN</name>
<protein>
    <submittedName>
        <fullName evidence="5">AraC-like DNA-binding protein</fullName>
    </submittedName>
</protein>
<dbReference type="PANTHER" id="PTHR46796:SF6">
    <property type="entry name" value="ARAC SUBFAMILY"/>
    <property type="match status" value="1"/>
</dbReference>